<name>A0A735IVY5_SALTP</name>
<dbReference type="EMBL" id="DAASTL010000047">
    <property type="protein sequence ID" value="HAE6956482.1"/>
    <property type="molecule type" value="Genomic_DNA"/>
</dbReference>
<gene>
    <name evidence="1" type="ORF">GND37_004423</name>
</gene>
<evidence type="ECO:0000313" key="1">
    <source>
        <dbReference type="EMBL" id="HAE6956482.1"/>
    </source>
</evidence>
<reference evidence="1" key="2">
    <citation type="submission" date="2018-07" db="EMBL/GenBank/DDBJ databases">
        <authorList>
            <consortium name="NCBI Pathogen Detection Project"/>
        </authorList>
    </citation>
    <scope>NUCLEOTIDE SEQUENCE</scope>
    <source>
        <strain evidence="1">CDC 1426/67</strain>
    </source>
</reference>
<organism evidence="1">
    <name type="scientific">Salmonella typhisuis</name>
    <dbReference type="NCBI Taxonomy" id="41529"/>
    <lineage>
        <taxon>Bacteria</taxon>
        <taxon>Pseudomonadati</taxon>
        <taxon>Pseudomonadota</taxon>
        <taxon>Gammaproteobacteria</taxon>
        <taxon>Enterobacterales</taxon>
        <taxon>Enterobacteriaceae</taxon>
        <taxon>Salmonella</taxon>
    </lineage>
</organism>
<comment type="caution">
    <text evidence="1">The sequence shown here is derived from an EMBL/GenBank/DDBJ whole genome shotgun (WGS) entry which is preliminary data.</text>
</comment>
<reference evidence="1" key="1">
    <citation type="journal article" date="2018" name="Genome Biol.">
        <title>SKESA: strategic k-mer extension for scrupulous assemblies.</title>
        <authorList>
            <person name="Souvorov A."/>
            <person name="Agarwala R."/>
            <person name="Lipman D.J."/>
        </authorList>
    </citation>
    <scope>NUCLEOTIDE SEQUENCE</scope>
    <source>
        <strain evidence="1">CDC 1426/67</strain>
    </source>
</reference>
<feature type="non-terminal residue" evidence="1">
    <location>
        <position position="1"/>
    </location>
</feature>
<accession>A0A735IVY5</accession>
<protein>
    <submittedName>
        <fullName evidence="1">Phage tail protein</fullName>
    </submittedName>
</protein>
<dbReference type="AlphaFoldDB" id="A0A735IVY5"/>
<sequence>LKTLDLTAVPDEATFIAIRWPALPQ</sequence>
<proteinExistence type="predicted"/>